<evidence type="ECO:0000256" key="6">
    <source>
        <dbReference type="ARBA" id="ARBA00023136"/>
    </source>
</evidence>
<keyword evidence="10" id="KW-0407">Ion channel</keyword>
<evidence type="ECO:0000313" key="14">
    <source>
        <dbReference type="Proteomes" id="UP001206925"/>
    </source>
</evidence>
<dbReference type="InterPro" id="IPR028082">
    <property type="entry name" value="Peripla_BP_I"/>
</dbReference>
<organism evidence="13 14">
    <name type="scientific">Ambrosia artemisiifolia</name>
    <name type="common">Common ragweed</name>
    <dbReference type="NCBI Taxonomy" id="4212"/>
    <lineage>
        <taxon>Eukaryota</taxon>
        <taxon>Viridiplantae</taxon>
        <taxon>Streptophyta</taxon>
        <taxon>Embryophyta</taxon>
        <taxon>Tracheophyta</taxon>
        <taxon>Spermatophyta</taxon>
        <taxon>Magnoliopsida</taxon>
        <taxon>eudicotyledons</taxon>
        <taxon>Gunneridae</taxon>
        <taxon>Pentapetalae</taxon>
        <taxon>asterids</taxon>
        <taxon>campanulids</taxon>
        <taxon>Asterales</taxon>
        <taxon>Asteraceae</taxon>
        <taxon>Asteroideae</taxon>
        <taxon>Heliantheae alliance</taxon>
        <taxon>Heliantheae</taxon>
        <taxon>Ambrosia</taxon>
    </lineage>
</organism>
<name>A0AAD5D012_AMBAR</name>
<keyword evidence="5" id="KW-0406">Ion transport</keyword>
<dbReference type="Pfam" id="PF00497">
    <property type="entry name" value="SBP_bac_3"/>
    <property type="match status" value="1"/>
</dbReference>
<dbReference type="EMBL" id="JAMZMK010006121">
    <property type="protein sequence ID" value="KAI7750585.1"/>
    <property type="molecule type" value="Genomic_DNA"/>
</dbReference>
<dbReference type="GO" id="GO:0016020">
    <property type="term" value="C:membrane"/>
    <property type="evidence" value="ECO:0007669"/>
    <property type="project" value="UniProtKB-SubCell"/>
</dbReference>
<keyword evidence="7" id="KW-0675">Receptor</keyword>
<evidence type="ECO:0000256" key="3">
    <source>
        <dbReference type="ARBA" id="ARBA00022692"/>
    </source>
</evidence>
<protein>
    <recommendedName>
        <fullName evidence="12">Ionotropic glutamate receptor C-terminal domain-containing protein</fullName>
    </recommendedName>
</protein>
<dbReference type="SUPFAM" id="SSF53850">
    <property type="entry name" value="Periplasmic binding protein-like II"/>
    <property type="match status" value="1"/>
</dbReference>
<keyword evidence="9" id="KW-1071">Ligand-gated ion channel</keyword>
<sequence length="415" mass="46051">MVWALAESVEKVGVPHNGSLLLNEISKIQIKGISGDHFRFSDRKVVFNGYEIINAINFGEKRVGYWTVAEGIKKAHPMIISGKSYSSLGLEAVVWPGRSSSAPKGGVLSTILGKRLKLGVLKIRNFKYFMGLHHDAEKNVTTATGFSIDVFNKCIHALPYDVPYELVPFENATYDDLVQKVYNQEIDAVVWDSTILANRSEYVDFTATYTDLGVGTLAKRKEAVKQFVKFGNVYLVNCGSYIDHELHSNISFNVDNYARALSKGGKHGGADAIVDEIPYIKMFLSKYSDGYAMVSSHPITSGFGFIFPRGSRLGADVSREIAKMRLDGILEDVEKKWFESRIPFASQDSSVIPKSLDVDRLGGLFIVSGISLALALAISVVNLLSEKLVVRNIISLIDRHTVMASIRYLFYRNVI</sequence>
<dbReference type="SMART" id="SM00079">
    <property type="entry name" value="PBPe"/>
    <property type="match status" value="1"/>
</dbReference>
<keyword evidence="4 11" id="KW-1133">Transmembrane helix</keyword>
<feature type="transmembrane region" description="Helical" evidence="11">
    <location>
        <begin position="361"/>
        <end position="384"/>
    </location>
</feature>
<evidence type="ECO:0000259" key="12">
    <source>
        <dbReference type="SMART" id="SM00079"/>
    </source>
</evidence>
<feature type="domain" description="Ionotropic glutamate receptor C-terminal" evidence="12">
    <location>
        <begin position="115"/>
        <end position="340"/>
    </location>
</feature>
<evidence type="ECO:0000256" key="4">
    <source>
        <dbReference type="ARBA" id="ARBA00022989"/>
    </source>
</evidence>
<evidence type="ECO:0000256" key="2">
    <source>
        <dbReference type="ARBA" id="ARBA00022448"/>
    </source>
</evidence>
<evidence type="ECO:0000256" key="11">
    <source>
        <dbReference type="SAM" id="Phobius"/>
    </source>
</evidence>
<dbReference type="PANTHER" id="PTHR18966">
    <property type="entry name" value="IONOTROPIC GLUTAMATE RECEPTOR"/>
    <property type="match status" value="1"/>
</dbReference>
<reference evidence="13" key="1">
    <citation type="submission" date="2022-06" db="EMBL/GenBank/DDBJ databases">
        <title>Uncovering the hologenomic basis of an extraordinary plant invasion.</title>
        <authorList>
            <person name="Bieker V.C."/>
            <person name="Martin M.D."/>
            <person name="Gilbert T."/>
            <person name="Hodgins K."/>
            <person name="Battlay P."/>
            <person name="Petersen B."/>
            <person name="Wilson J."/>
        </authorList>
    </citation>
    <scope>NUCLEOTIDE SEQUENCE</scope>
    <source>
        <strain evidence="13">AA19_3_7</strain>
        <tissue evidence="13">Leaf</tissue>
    </source>
</reference>
<keyword evidence="2" id="KW-0813">Transport</keyword>
<evidence type="ECO:0000256" key="1">
    <source>
        <dbReference type="ARBA" id="ARBA00004141"/>
    </source>
</evidence>
<dbReference type="Gene3D" id="3.40.50.2300">
    <property type="match status" value="1"/>
</dbReference>
<dbReference type="InterPro" id="IPR015683">
    <property type="entry name" value="Ionotropic_Glu_rcpt"/>
</dbReference>
<keyword evidence="8" id="KW-0325">Glycoprotein</keyword>
<dbReference type="SUPFAM" id="SSF53822">
    <property type="entry name" value="Periplasmic binding protein-like I"/>
    <property type="match status" value="1"/>
</dbReference>
<evidence type="ECO:0000256" key="8">
    <source>
        <dbReference type="ARBA" id="ARBA00023180"/>
    </source>
</evidence>
<dbReference type="Proteomes" id="UP001206925">
    <property type="component" value="Unassembled WGS sequence"/>
</dbReference>
<proteinExistence type="predicted"/>
<dbReference type="InterPro" id="IPR001320">
    <property type="entry name" value="Iontro_rcpt_C"/>
</dbReference>
<accession>A0AAD5D012</accession>
<dbReference type="AlphaFoldDB" id="A0AAD5D012"/>
<evidence type="ECO:0000313" key="13">
    <source>
        <dbReference type="EMBL" id="KAI7750585.1"/>
    </source>
</evidence>
<gene>
    <name evidence="13" type="ORF">M8C21_022494</name>
</gene>
<evidence type="ECO:0000256" key="7">
    <source>
        <dbReference type="ARBA" id="ARBA00023170"/>
    </source>
</evidence>
<dbReference type="GO" id="GO:0015276">
    <property type="term" value="F:ligand-gated monoatomic ion channel activity"/>
    <property type="evidence" value="ECO:0007669"/>
    <property type="project" value="InterPro"/>
</dbReference>
<evidence type="ECO:0000256" key="5">
    <source>
        <dbReference type="ARBA" id="ARBA00023065"/>
    </source>
</evidence>
<evidence type="ECO:0000256" key="10">
    <source>
        <dbReference type="ARBA" id="ARBA00023303"/>
    </source>
</evidence>
<keyword evidence="3 11" id="KW-0812">Transmembrane</keyword>
<dbReference type="Gene3D" id="3.40.190.10">
    <property type="entry name" value="Periplasmic binding protein-like II"/>
    <property type="match status" value="2"/>
</dbReference>
<comment type="caution">
    <text evidence="13">The sequence shown here is derived from an EMBL/GenBank/DDBJ whole genome shotgun (WGS) entry which is preliminary data.</text>
</comment>
<dbReference type="InterPro" id="IPR001638">
    <property type="entry name" value="Solute-binding_3/MltF_N"/>
</dbReference>
<evidence type="ECO:0000256" key="9">
    <source>
        <dbReference type="ARBA" id="ARBA00023286"/>
    </source>
</evidence>
<keyword evidence="14" id="KW-1185">Reference proteome</keyword>
<keyword evidence="6 11" id="KW-0472">Membrane</keyword>
<comment type="subcellular location">
    <subcellularLocation>
        <location evidence="1">Membrane</location>
        <topology evidence="1">Multi-pass membrane protein</topology>
    </subcellularLocation>
</comment>